<reference evidence="4 5" key="1">
    <citation type="journal article" date="2016" name="Sci. Rep.">
        <title>Accelerated dysbiosis of gut microbiota during aggravation of DSS-induced colitis by a butyrate-producing bacterium.</title>
        <authorList>
            <person name="Zhang Q."/>
            <person name="Wu Y."/>
            <person name="Wang J."/>
            <person name="Wu G."/>
            <person name="Long W."/>
            <person name="Xue Z."/>
            <person name="Wang L."/>
            <person name="Zhang X."/>
            <person name="Pang X."/>
            <person name="Zhao Y."/>
            <person name="Zhao L."/>
            <person name="Zhang C."/>
        </authorList>
    </citation>
    <scope>NUCLEOTIDE SEQUENCE [LARGE SCALE GENOMIC DNA]</scope>
    <source>
        <strain evidence="4 5">BPB5</strain>
    </source>
</reference>
<dbReference type="InterPro" id="IPR008964">
    <property type="entry name" value="Invasin/intimin_cell_adhesion"/>
</dbReference>
<protein>
    <submittedName>
        <fullName evidence="4">Bacterial group 2 Ig-like protein</fullName>
    </submittedName>
</protein>
<evidence type="ECO:0000256" key="2">
    <source>
        <dbReference type="SAM" id="SignalP"/>
    </source>
</evidence>
<dbReference type="SMART" id="SM00635">
    <property type="entry name" value="BID_2"/>
    <property type="match status" value="1"/>
</dbReference>
<feature type="region of interest" description="Disordered" evidence="1">
    <location>
        <begin position="104"/>
        <end position="127"/>
    </location>
</feature>
<dbReference type="Gene3D" id="2.60.40.1080">
    <property type="match status" value="1"/>
</dbReference>
<accession>A0A1Q2C491</accession>
<feature type="domain" description="BIG2" evidence="3">
    <location>
        <begin position="25"/>
        <end position="97"/>
    </location>
</feature>
<dbReference type="InterPro" id="IPR003343">
    <property type="entry name" value="Big_2"/>
</dbReference>
<evidence type="ECO:0000259" key="3">
    <source>
        <dbReference type="SMART" id="SM00635"/>
    </source>
</evidence>
<name>A0A1Q2C491_ANAHA</name>
<sequence length="276" mass="31250">MKKLLTRLFIAMLILTFTPTMNTQAKAKIKLNKTKISLQRGKTYTLKVKGTKKKVKWSSNKKTIATVTRKGKVTAQKPGTAVITAKIGKKKYKCKVKVWKKTTKKPTKTNTEPNPIGTRVNPADPRTGITLDTTGGTVYFKLTETLKGQEAENRLLQMNQSLEEIKQGEYEHTGTTLVLFVYDVQAVNGFAAYPLNGLDIINSYTLYDGTCSKNIKNIESFYLSEGYEAMIPTNLNLYTGASSKMYEALWVPDEMTSFSNQLYTRKLTPYWVRYQF</sequence>
<evidence type="ECO:0000256" key="1">
    <source>
        <dbReference type="SAM" id="MobiDB-lite"/>
    </source>
</evidence>
<dbReference type="RefSeq" id="WP_077325452.1">
    <property type="nucleotide sequence ID" value="NZ_BAABYN010000001.1"/>
</dbReference>
<dbReference type="AlphaFoldDB" id="A0A1Q2C491"/>
<evidence type="ECO:0000313" key="5">
    <source>
        <dbReference type="Proteomes" id="UP000188159"/>
    </source>
</evidence>
<dbReference type="EMBL" id="CP012098">
    <property type="protein sequence ID" value="AQP38552.1"/>
    <property type="molecule type" value="Genomic_DNA"/>
</dbReference>
<organism evidence="4 5">
    <name type="scientific">Anaerostipes hadrus</name>
    <dbReference type="NCBI Taxonomy" id="649756"/>
    <lineage>
        <taxon>Bacteria</taxon>
        <taxon>Bacillati</taxon>
        <taxon>Bacillota</taxon>
        <taxon>Clostridia</taxon>
        <taxon>Lachnospirales</taxon>
        <taxon>Lachnospiraceae</taxon>
        <taxon>Anaerostipes</taxon>
    </lineage>
</organism>
<dbReference type="Proteomes" id="UP000188159">
    <property type="component" value="Chromosome"/>
</dbReference>
<dbReference type="Pfam" id="PF02368">
    <property type="entry name" value="Big_2"/>
    <property type="match status" value="1"/>
</dbReference>
<evidence type="ECO:0000313" key="4">
    <source>
        <dbReference type="EMBL" id="AQP38552.1"/>
    </source>
</evidence>
<gene>
    <name evidence="4" type="ORF">DO83_02235</name>
</gene>
<feature type="chain" id="PRO_5013111800" evidence="2">
    <location>
        <begin position="28"/>
        <end position="276"/>
    </location>
</feature>
<feature type="signal peptide" evidence="2">
    <location>
        <begin position="1"/>
        <end position="27"/>
    </location>
</feature>
<proteinExistence type="predicted"/>
<keyword evidence="2" id="KW-0732">Signal</keyword>
<dbReference type="SUPFAM" id="SSF49373">
    <property type="entry name" value="Invasin/intimin cell-adhesion fragments"/>
    <property type="match status" value="1"/>
</dbReference>